<protein>
    <recommendedName>
        <fullName evidence="6">Aminotransferase</fullName>
        <ecNumber evidence="6">2.6.1.-</ecNumber>
    </recommendedName>
</protein>
<dbReference type="Gene3D" id="3.90.1150.10">
    <property type="entry name" value="Aspartate Aminotransferase, domain 1"/>
    <property type="match status" value="1"/>
</dbReference>
<dbReference type="SUPFAM" id="SSF53383">
    <property type="entry name" value="PLP-dependent transferases"/>
    <property type="match status" value="1"/>
</dbReference>
<keyword evidence="5" id="KW-0663">Pyridoxal phosphate</keyword>
<proteinExistence type="inferred from homology"/>
<keyword evidence="3 6" id="KW-0032">Aminotransferase</keyword>
<dbReference type="EMBL" id="JBHUEJ010000030">
    <property type="protein sequence ID" value="MFD1711572.1"/>
    <property type="molecule type" value="Genomic_DNA"/>
</dbReference>
<accession>A0ABW4KU27</accession>
<dbReference type="InterPro" id="IPR004838">
    <property type="entry name" value="NHTrfase_class1_PyrdxlP-BS"/>
</dbReference>
<dbReference type="InterPro" id="IPR015422">
    <property type="entry name" value="PyrdxlP-dep_Trfase_small"/>
</dbReference>
<dbReference type="InterPro" id="IPR015421">
    <property type="entry name" value="PyrdxlP-dep_Trfase_major"/>
</dbReference>
<evidence type="ECO:0000256" key="5">
    <source>
        <dbReference type="ARBA" id="ARBA00022898"/>
    </source>
</evidence>
<dbReference type="InterPro" id="IPR050596">
    <property type="entry name" value="AspAT/PAT-like"/>
</dbReference>
<comment type="similarity">
    <text evidence="2 6">Belongs to the class-I pyridoxal-phosphate-dependent aminotransferase family.</text>
</comment>
<name>A0ABW4KU27_9BURK</name>
<keyword evidence="4 6" id="KW-0808">Transferase</keyword>
<dbReference type="EC" id="2.6.1.-" evidence="6"/>
<dbReference type="Gene3D" id="3.40.640.10">
    <property type="entry name" value="Type I PLP-dependent aspartate aminotransferase-like (Major domain)"/>
    <property type="match status" value="1"/>
</dbReference>
<reference evidence="9" key="1">
    <citation type="journal article" date="2019" name="Int. J. Syst. Evol. Microbiol.">
        <title>The Global Catalogue of Microorganisms (GCM) 10K type strain sequencing project: providing services to taxonomists for standard genome sequencing and annotation.</title>
        <authorList>
            <consortium name="The Broad Institute Genomics Platform"/>
            <consortium name="The Broad Institute Genome Sequencing Center for Infectious Disease"/>
            <person name="Wu L."/>
            <person name="Ma J."/>
        </authorList>
    </citation>
    <scope>NUCLEOTIDE SEQUENCE [LARGE SCALE GENOMIC DNA]</scope>
    <source>
        <strain evidence="9">LMG 29247</strain>
    </source>
</reference>
<sequence length="388" mass="41559">MRQAVLNLEESKIREVANAGMGRDDVLPFWFGESDEVTPDAIRQAAIAALQAGETFYSHNLGLPALREAVAAYTSALHGPVGAERIGITSGGVNALIVAMQTLIDAGDDVVAVTPVWPNLTAQPRILGAHLRCVPLRPDAQGAWQLDLPALLAAITPQTKLLIVNSPSNPTGWTLTRAEQTAILAHCRQTGTWILADEVYERLYYKDDTANGAAPSFLDVAELDDRLVVVQSFSKAFLMTGWRLGYLIMPPTMTQEVGKLIEFNTSCAPVFAQRGALAALAQTADITPPIVAHLRQCRDTLVPLLQTVPGVETSAAPGGMYAFLRVAGFGDSLELAKRLVTEAGLGLAPGVAFAPEAEGWLRWCFASKDVGRLGVGVERLWGWLAARA</sequence>
<dbReference type="InterPro" id="IPR015424">
    <property type="entry name" value="PyrdxlP-dep_Trfase"/>
</dbReference>
<evidence type="ECO:0000256" key="6">
    <source>
        <dbReference type="RuleBase" id="RU000481"/>
    </source>
</evidence>
<evidence type="ECO:0000256" key="3">
    <source>
        <dbReference type="ARBA" id="ARBA00022576"/>
    </source>
</evidence>
<evidence type="ECO:0000256" key="2">
    <source>
        <dbReference type="ARBA" id="ARBA00007441"/>
    </source>
</evidence>
<dbReference type="CDD" id="cd00609">
    <property type="entry name" value="AAT_like"/>
    <property type="match status" value="1"/>
</dbReference>
<dbReference type="PROSITE" id="PS00105">
    <property type="entry name" value="AA_TRANSFER_CLASS_1"/>
    <property type="match status" value="1"/>
</dbReference>
<dbReference type="Proteomes" id="UP001597304">
    <property type="component" value="Unassembled WGS sequence"/>
</dbReference>
<organism evidence="8 9">
    <name type="scientific">Ottowia flava</name>
    <dbReference type="NCBI Taxonomy" id="2675430"/>
    <lineage>
        <taxon>Bacteria</taxon>
        <taxon>Pseudomonadati</taxon>
        <taxon>Pseudomonadota</taxon>
        <taxon>Betaproteobacteria</taxon>
        <taxon>Burkholderiales</taxon>
        <taxon>Comamonadaceae</taxon>
        <taxon>Ottowia</taxon>
    </lineage>
</organism>
<gene>
    <name evidence="8" type="ORF">ACFSF0_13215</name>
</gene>
<dbReference type="InterPro" id="IPR004839">
    <property type="entry name" value="Aminotransferase_I/II_large"/>
</dbReference>
<evidence type="ECO:0000256" key="4">
    <source>
        <dbReference type="ARBA" id="ARBA00022679"/>
    </source>
</evidence>
<dbReference type="Pfam" id="PF00155">
    <property type="entry name" value="Aminotran_1_2"/>
    <property type="match status" value="1"/>
</dbReference>
<dbReference type="PANTHER" id="PTHR46383">
    <property type="entry name" value="ASPARTATE AMINOTRANSFERASE"/>
    <property type="match status" value="1"/>
</dbReference>
<comment type="caution">
    <text evidence="8">The sequence shown here is derived from an EMBL/GenBank/DDBJ whole genome shotgun (WGS) entry which is preliminary data.</text>
</comment>
<dbReference type="RefSeq" id="WP_147914732.1">
    <property type="nucleotide sequence ID" value="NZ_JBHUEJ010000030.1"/>
</dbReference>
<keyword evidence="9" id="KW-1185">Reference proteome</keyword>
<evidence type="ECO:0000259" key="7">
    <source>
        <dbReference type="Pfam" id="PF00155"/>
    </source>
</evidence>
<feature type="domain" description="Aminotransferase class I/classII large" evidence="7">
    <location>
        <begin position="35"/>
        <end position="380"/>
    </location>
</feature>
<evidence type="ECO:0000313" key="8">
    <source>
        <dbReference type="EMBL" id="MFD1711572.1"/>
    </source>
</evidence>
<dbReference type="GO" id="GO:0008483">
    <property type="term" value="F:transaminase activity"/>
    <property type="evidence" value="ECO:0007669"/>
    <property type="project" value="UniProtKB-KW"/>
</dbReference>
<evidence type="ECO:0000313" key="9">
    <source>
        <dbReference type="Proteomes" id="UP001597304"/>
    </source>
</evidence>
<comment type="cofactor">
    <cofactor evidence="1 6">
        <name>pyridoxal 5'-phosphate</name>
        <dbReference type="ChEBI" id="CHEBI:597326"/>
    </cofactor>
</comment>
<evidence type="ECO:0000256" key="1">
    <source>
        <dbReference type="ARBA" id="ARBA00001933"/>
    </source>
</evidence>
<dbReference type="NCBIfam" id="NF004770">
    <property type="entry name" value="PRK06108.1"/>
    <property type="match status" value="1"/>
</dbReference>